<keyword evidence="2 5" id="KW-0645">Protease</keyword>
<dbReference type="PROSITE" id="PS51892">
    <property type="entry name" value="SUBTILASE"/>
    <property type="match status" value="1"/>
</dbReference>
<dbReference type="InterPro" id="IPR023827">
    <property type="entry name" value="Peptidase_S8_Asp-AS"/>
</dbReference>
<comment type="caution">
    <text evidence="9">The sequence shown here is derived from an EMBL/GenBank/DDBJ whole genome shotgun (WGS) entry which is preliminary data.</text>
</comment>
<keyword evidence="3 5" id="KW-0378">Hydrolase</keyword>
<dbReference type="InterPro" id="IPR022398">
    <property type="entry name" value="Peptidase_S8_His-AS"/>
</dbReference>
<proteinExistence type="inferred from homology"/>
<dbReference type="SUPFAM" id="SSF52743">
    <property type="entry name" value="Subtilisin-like"/>
    <property type="match status" value="2"/>
</dbReference>
<dbReference type="PANTHER" id="PTHR43399:SF4">
    <property type="entry name" value="CELL WALL-ASSOCIATED PROTEASE"/>
    <property type="match status" value="1"/>
</dbReference>
<evidence type="ECO:0000256" key="1">
    <source>
        <dbReference type="ARBA" id="ARBA00011073"/>
    </source>
</evidence>
<evidence type="ECO:0000256" key="6">
    <source>
        <dbReference type="RuleBase" id="RU003355"/>
    </source>
</evidence>
<dbReference type="PRINTS" id="PR00723">
    <property type="entry name" value="SUBTILISIN"/>
</dbReference>
<organism evidence="9 10">
    <name type="scientific">Bizionia arctica</name>
    <dbReference type="NCBI Taxonomy" id="1495645"/>
    <lineage>
        <taxon>Bacteria</taxon>
        <taxon>Pseudomonadati</taxon>
        <taxon>Bacteroidota</taxon>
        <taxon>Flavobacteriia</taxon>
        <taxon>Flavobacteriales</taxon>
        <taxon>Flavobacteriaceae</taxon>
        <taxon>Bizionia</taxon>
    </lineage>
</organism>
<dbReference type="InterPro" id="IPR015500">
    <property type="entry name" value="Peptidase_S8_subtilisin-rel"/>
</dbReference>
<feature type="signal peptide" evidence="7">
    <location>
        <begin position="1"/>
        <end position="24"/>
    </location>
</feature>
<dbReference type="InterPro" id="IPR036852">
    <property type="entry name" value="Peptidase_S8/S53_dom_sf"/>
</dbReference>
<dbReference type="InterPro" id="IPR017308">
    <property type="entry name" value="Pept_S8_subtilisin_bacteroid"/>
</dbReference>
<dbReference type="PROSITE" id="PS00138">
    <property type="entry name" value="SUBTILASE_SER"/>
    <property type="match status" value="1"/>
</dbReference>
<feature type="chain" id="PRO_5037410434" evidence="7">
    <location>
        <begin position="25"/>
        <end position="536"/>
    </location>
</feature>
<dbReference type="PANTHER" id="PTHR43399">
    <property type="entry name" value="SUBTILISIN-RELATED"/>
    <property type="match status" value="1"/>
</dbReference>
<evidence type="ECO:0000256" key="4">
    <source>
        <dbReference type="ARBA" id="ARBA00022825"/>
    </source>
</evidence>
<dbReference type="InterPro" id="IPR023828">
    <property type="entry name" value="Peptidase_S8_Ser-AS"/>
</dbReference>
<dbReference type="PROSITE" id="PS00137">
    <property type="entry name" value="SUBTILASE_HIS"/>
    <property type="match status" value="1"/>
</dbReference>
<comment type="similarity">
    <text evidence="1 5 6">Belongs to the peptidase S8 family.</text>
</comment>
<dbReference type="InterPro" id="IPR034080">
    <property type="entry name" value="Protease_P7-like_dom"/>
</dbReference>
<dbReference type="PIRSF" id="PIRSF037892">
    <property type="entry name" value="Subtilisin_rel_SRU_0565"/>
    <property type="match status" value="1"/>
</dbReference>
<name>A0A917GCL3_9FLAO</name>
<dbReference type="InterPro" id="IPR051048">
    <property type="entry name" value="Peptidase_S8/S53_subtilisin"/>
</dbReference>
<dbReference type="PROSITE" id="PS00136">
    <property type="entry name" value="SUBTILASE_ASP"/>
    <property type="match status" value="1"/>
</dbReference>
<accession>A0A917GCL3</accession>
<evidence type="ECO:0000256" key="5">
    <source>
        <dbReference type="PROSITE-ProRule" id="PRU01240"/>
    </source>
</evidence>
<dbReference type="AlphaFoldDB" id="A0A917GCL3"/>
<dbReference type="PROSITE" id="PS51257">
    <property type="entry name" value="PROKAR_LIPOPROTEIN"/>
    <property type="match status" value="1"/>
</dbReference>
<keyword evidence="4 5" id="KW-0720">Serine protease</keyword>
<dbReference type="RefSeq" id="WP_188461697.1">
    <property type="nucleotide sequence ID" value="NZ_BMFQ01000001.1"/>
</dbReference>
<evidence type="ECO:0000313" key="9">
    <source>
        <dbReference type="EMBL" id="GGG37030.1"/>
    </source>
</evidence>
<evidence type="ECO:0000256" key="7">
    <source>
        <dbReference type="SAM" id="SignalP"/>
    </source>
</evidence>
<feature type="active site" description="Charge relay system" evidence="5">
    <location>
        <position position="89"/>
    </location>
</feature>
<reference evidence="9" key="1">
    <citation type="journal article" date="2014" name="Int. J. Syst. Evol. Microbiol.">
        <title>Complete genome sequence of Corynebacterium casei LMG S-19264T (=DSM 44701T), isolated from a smear-ripened cheese.</title>
        <authorList>
            <consortium name="US DOE Joint Genome Institute (JGI-PGF)"/>
            <person name="Walter F."/>
            <person name="Albersmeier A."/>
            <person name="Kalinowski J."/>
            <person name="Ruckert C."/>
        </authorList>
    </citation>
    <scope>NUCLEOTIDE SEQUENCE</scope>
    <source>
        <strain evidence="9">CGMCC 1.12751</strain>
    </source>
</reference>
<dbReference type="InterPro" id="IPR000209">
    <property type="entry name" value="Peptidase_S8/S53_dom"/>
</dbReference>
<dbReference type="GO" id="GO:0006508">
    <property type="term" value="P:proteolysis"/>
    <property type="evidence" value="ECO:0007669"/>
    <property type="project" value="UniProtKB-KW"/>
</dbReference>
<keyword evidence="10" id="KW-1185">Reference proteome</keyword>
<feature type="active site" description="Charge relay system" evidence="5">
    <location>
        <position position="290"/>
    </location>
</feature>
<feature type="domain" description="Peptidase S8/S53" evidence="8">
    <location>
        <begin position="80"/>
        <end position="492"/>
    </location>
</feature>
<feature type="active site" description="Charge relay system" evidence="5">
    <location>
        <position position="460"/>
    </location>
</feature>
<dbReference type="EMBL" id="BMFQ01000001">
    <property type="protein sequence ID" value="GGG37030.1"/>
    <property type="molecule type" value="Genomic_DNA"/>
</dbReference>
<sequence>MKLMKPLLLSAIVATTLSSCGGGADIVSTPVENIDSVTLKVSELTENEKHTWGHLDLVKDTIPGMSVEKAYAEIIKNKKGKTVIVAVIDSGIDIEHEDLVDVIWVNKGEIAGNGIDDDNNGYIDDIHGWNYLGDAYDEQLEYVRILAMGDTNHPDFAKAQAEYDKEYNETVQRKAQYDQIYAQVKEADSLVSKYLGTEDYTVAQVEAITSEDEALTKATGVLNFMYGNGFDNTQVALTSINEGLNYFSDKLNANLNLEFNGRTTGDNPDDLTDVGYGNGNVLPSEKGESHGTHVAGIIAASRGNGLGVDGVANNVLIMSLRTVPNGDERDKDVALAIRYAVDNGAKVINGSFGKYYSKHSDWVRDAIAYASENNVIFVNAAGNEGLDLDLIACYPNDQVDNGPEVSETFITVGALEPKYGSNMVAAFSNYGKINVDVFAPGAKIYSTTPENEYDIKGGTSMAAPAVAGVAALIWSYYPDLTAKQVKQIIMDSGLALSTKVIVGGDTEDIQPIGDLSKSAKIVNAYNALIMAEQLSK</sequence>
<dbReference type="Pfam" id="PF00082">
    <property type="entry name" value="Peptidase_S8"/>
    <property type="match status" value="1"/>
</dbReference>
<evidence type="ECO:0000313" key="10">
    <source>
        <dbReference type="Proteomes" id="UP000625976"/>
    </source>
</evidence>
<protein>
    <submittedName>
        <fullName evidence="9">Peptidase S8</fullName>
    </submittedName>
</protein>
<evidence type="ECO:0000259" key="8">
    <source>
        <dbReference type="Pfam" id="PF00082"/>
    </source>
</evidence>
<reference evidence="9" key="2">
    <citation type="submission" date="2020-09" db="EMBL/GenBank/DDBJ databases">
        <authorList>
            <person name="Sun Q."/>
            <person name="Zhou Y."/>
        </authorList>
    </citation>
    <scope>NUCLEOTIDE SEQUENCE</scope>
    <source>
        <strain evidence="9">CGMCC 1.12751</strain>
    </source>
</reference>
<dbReference type="Gene3D" id="3.40.50.200">
    <property type="entry name" value="Peptidase S8/S53 domain"/>
    <property type="match status" value="2"/>
</dbReference>
<dbReference type="CDD" id="cd07483">
    <property type="entry name" value="Peptidases_S8_Subtilisin_Novo-like"/>
    <property type="match status" value="1"/>
</dbReference>
<dbReference type="GO" id="GO:0004252">
    <property type="term" value="F:serine-type endopeptidase activity"/>
    <property type="evidence" value="ECO:0007669"/>
    <property type="project" value="UniProtKB-UniRule"/>
</dbReference>
<keyword evidence="7" id="KW-0732">Signal</keyword>
<evidence type="ECO:0000256" key="3">
    <source>
        <dbReference type="ARBA" id="ARBA00022801"/>
    </source>
</evidence>
<evidence type="ECO:0000256" key="2">
    <source>
        <dbReference type="ARBA" id="ARBA00022670"/>
    </source>
</evidence>
<dbReference type="Proteomes" id="UP000625976">
    <property type="component" value="Unassembled WGS sequence"/>
</dbReference>
<gene>
    <name evidence="9" type="ORF">GCM10010976_05860</name>
</gene>